<name>A0A1H3X375_BIZPA</name>
<accession>A0A1H3X375</accession>
<sequence>MTTNKTTIGDFCRENKITIFIIKYYCRTFDIDLFSDKYLVGKTNGWLSDSTVVSPRFIEYFTNFKKEVLEYEQDYYFARSMEDIALKINVDILSIVRFFNKNKPKEIHQKLSEDNEYISKPQIKKTSSYQILKDIQLENRMNLITKISKN</sequence>
<dbReference type="RefSeq" id="WP_092132704.1">
    <property type="nucleotide sequence ID" value="NZ_FNQK01000004.1"/>
</dbReference>
<gene>
    <name evidence="1" type="ORF">SAMN04487990_104100</name>
</gene>
<dbReference type="OrthoDB" id="1441449at2"/>
<dbReference type="AlphaFoldDB" id="A0A1H3X375"/>
<dbReference type="STRING" id="283786.SAMN04487990_104100"/>
<evidence type="ECO:0000313" key="1">
    <source>
        <dbReference type="EMBL" id="SDZ93084.1"/>
    </source>
</evidence>
<proteinExistence type="predicted"/>
<dbReference type="Proteomes" id="UP000198846">
    <property type="component" value="Unassembled WGS sequence"/>
</dbReference>
<keyword evidence="2" id="KW-1185">Reference proteome</keyword>
<reference evidence="2" key="1">
    <citation type="submission" date="2016-10" db="EMBL/GenBank/DDBJ databases">
        <authorList>
            <person name="Varghese N."/>
            <person name="Submissions S."/>
        </authorList>
    </citation>
    <scope>NUCLEOTIDE SEQUENCE [LARGE SCALE GENOMIC DNA]</scope>
    <source>
        <strain evidence="2">DSM 23842</strain>
    </source>
</reference>
<evidence type="ECO:0000313" key="2">
    <source>
        <dbReference type="Proteomes" id="UP000198846"/>
    </source>
</evidence>
<dbReference type="EMBL" id="FNQK01000004">
    <property type="protein sequence ID" value="SDZ93084.1"/>
    <property type="molecule type" value="Genomic_DNA"/>
</dbReference>
<protein>
    <submittedName>
        <fullName evidence="1">Uncharacterized protein</fullName>
    </submittedName>
</protein>
<organism evidence="1 2">
    <name type="scientific">Bizionia paragorgiae</name>
    <dbReference type="NCBI Taxonomy" id="283786"/>
    <lineage>
        <taxon>Bacteria</taxon>
        <taxon>Pseudomonadati</taxon>
        <taxon>Bacteroidota</taxon>
        <taxon>Flavobacteriia</taxon>
        <taxon>Flavobacteriales</taxon>
        <taxon>Flavobacteriaceae</taxon>
        <taxon>Bizionia</taxon>
    </lineage>
</organism>